<evidence type="ECO:0000313" key="2">
    <source>
        <dbReference type="EMBL" id="KRK80646.1"/>
    </source>
</evidence>
<organism evidence="2 3">
    <name type="scientific">Companilactobacillus nodensis DSM 19682 = JCM 14932 = NBRC 107160</name>
    <dbReference type="NCBI Taxonomy" id="1423775"/>
    <lineage>
        <taxon>Bacteria</taxon>
        <taxon>Bacillati</taxon>
        <taxon>Bacillota</taxon>
        <taxon>Bacilli</taxon>
        <taxon>Lactobacillales</taxon>
        <taxon>Lactobacillaceae</taxon>
        <taxon>Companilactobacillus</taxon>
    </lineage>
</organism>
<gene>
    <name evidence="2" type="ORF">FD03_GL002073</name>
</gene>
<keyword evidence="3" id="KW-1185">Reference proteome</keyword>
<dbReference type="Pfam" id="PF00583">
    <property type="entry name" value="Acetyltransf_1"/>
    <property type="match status" value="1"/>
</dbReference>
<proteinExistence type="predicted"/>
<dbReference type="RefSeq" id="WP_025024177.1">
    <property type="nucleotide sequence ID" value="NZ_AZDZ01000003.1"/>
</dbReference>
<dbReference type="CDD" id="cd04301">
    <property type="entry name" value="NAT_SF"/>
    <property type="match status" value="1"/>
</dbReference>
<dbReference type="AlphaFoldDB" id="A0A0R1KAC7"/>
<dbReference type="PATRIC" id="fig|1423775.4.peg.2110"/>
<dbReference type="GO" id="GO:0016747">
    <property type="term" value="F:acyltransferase activity, transferring groups other than amino-acyl groups"/>
    <property type="evidence" value="ECO:0007669"/>
    <property type="project" value="InterPro"/>
</dbReference>
<protein>
    <recommendedName>
        <fullName evidence="1">N-acetyltransferase domain-containing protein</fullName>
    </recommendedName>
</protein>
<evidence type="ECO:0000259" key="1">
    <source>
        <dbReference type="PROSITE" id="PS51186"/>
    </source>
</evidence>
<sequence length="158" mass="18127">MNLEYRQAEEISEDDYKLLLDADPSKEIVDSYIKRSTVFEVLNLDKLVGIVAMLPTRPETLEIVNIAVAPEQQNLGIGTMILEKMIASAKAADYNTLEIGTGSNSYQQLHVYQKVGFRMSWIDKDFFTNNYSRKVIDKYLTFDGFVLKDMVRLTMKLK</sequence>
<comment type="caution">
    <text evidence="2">The sequence shown here is derived from an EMBL/GenBank/DDBJ whole genome shotgun (WGS) entry which is preliminary data.</text>
</comment>
<accession>A0A0R1KAC7</accession>
<name>A0A0R1KAC7_9LACO</name>
<dbReference type="OrthoDB" id="162775at2"/>
<dbReference type="EMBL" id="AZDZ01000003">
    <property type="protein sequence ID" value="KRK80646.1"/>
    <property type="molecule type" value="Genomic_DNA"/>
</dbReference>
<dbReference type="PROSITE" id="PS51186">
    <property type="entry name" value="GNAT"/>
    <property type="match status" value="1"/>
</dbReference>
<dbReference type="STRING" id="1423775.FD03_GL002073"/>
<dbReference type="InterPro" id="IPR000182">
    <property type="entry name" value="GNAT_dom"/>
</dbReference>
<dbReference type="eggNOG" id="COG0456">
    <property type="taxonomic scope" value="Bacteria"/>
</dbReference>
<feature type="domain" description="N-acetyltransferase" evidence="1">
    <location>
        <begin position="3"/>
        <end position="143"/>
    </location>
</feature>
<dbReference type="InterPro" id="IPR016181">
    <property type="entry name" value="Acyl_CoA_acyltransferase"/>
</dbReference>
<dbReference type="Gene3D" id="3.40.630.30">
    <property type="match status" value="1"/>
</dbReference>
<dbReference type="Proteomes" id="UP000051248">
    <property type="component" value="Unassembled WGS sequence"/>
</dbReference>
<dbReference type="SUPFAM" id="SSF55729">
    <property type="entry name" value="Acyl-CoA N-acyltransferases (Nat)"/>
    <property type="match status" value="1"/>
</dbReference>
<evidence type="ECO:0000313" key="3">
    <source>
        <dbReference type="Proteomes" id="UP000051248"/>
    </source>
</evidence>
<reference evidence="2 3" key="1">
    <citation type="journal article" date="2015" name="Genome Announc.">
        <title>Expanding the biotechnology potential of lactobacilli through comparative genomics of 213 strains and associated genera.</title>
        <authorList>
            <person name="Sun Z."/>
            <person name="Harris H.M."/>
            <person name="McCann A."/>
            <person name="Guo C."/>
            <person name="Argimon S."/>
            <person name="Zhang W."/>
            <person name="Yang X."/>
            <person name="Jeffery I.B."/>
            <person name="Cooney J.C."/>
            <person name="Kagawa T.F."/>
            <person name="Liu W."/>
            <person name="Song Y."/>
            <person name="Salvetti E."/>
            <person name="Wrobel A."/>
            <person name="Rasinkangas P."/>
            <person name="Parkhill J."/>
            <person name="Rea M.C."/>
            <person name="O'Sullivan O."/>
            <person name="Ritari J."/>
            <person name="Douillard F.P."/>
            <person name="Paul Ross R."/>
            <person name="Yang R."/>
            <person name="Briner A.E."/>
            <person name="Felis G.E."/>
            <person name="de Vos W.M."/>
            <person name="Barrangou R."/>
            <person name="Klaenhammer T.R."/>
            <person name="Caufield P.W."/>
            <person name="Cui Y."/>
            <person name="Zhang H."/>
            <person name="O'Toole P.W."/>
        </authorList>
    </citation>
    <scope>NUCLEOTIDE SEQUENCE [LARGE SCALE GENOMIC DNA]</scope>
    <source>
        <strain evidence="2 3">DSM 19682</strain>
    </source>
</reference>